<accession>A0A0R0DJE2</accession>
<evidence type="ECO:0000313" key="1">
    <source>
        <dbReference type="EMBL" id="KRG77640.1"/>
    </source>
</evidence>
<dbReference type="RefSeq" id="WP_057506709.1">
    <property type="nucleotide sequence ID" value="NZ_LDJK01000002.1"/>
</dbReference>
<organism evidence="1 2">
    <name type="scientific">Stenotrophomonas chelatiphaga</name>
    <dbReference type="NCBI Taxonomy" id="517011"/>
    <lineage>
        <taxon>Bacteria</taxon>
        <taxon>Pseudomonadati</taxon>
        <taxon>Pseudomonadota</taxon>
        <taxon>Gammaproteobacteria</taxon>
        <taxon>Lysobacterales</taxon>
        <taxon>Lysobacteraceae</taxon>
        <taxon>Stenotrophomonas</taxon>
    </lineage>
</organism>
<dbReference type="AlphaFoldDB" id="A0A0R0DJE2"/>
<sequence>METNYPLSAKRLYALIGDRISEFPPYFIERLEHRLEESELLRARSVRCGSVVSLRRAPDVASEAERTRQGEVGVPLHSLHALGSILETLHAVHVARPEAHPNAGITAQMVEGLIVFGREIVKASMAETGGTP</sequence>
<proteinExistence type="predicted"/>
<dbReference type="PATRIC" id="fig|517011.3.peg.810"/>
<comment type="caution">
    <text evidence="1">The sequence shown here is derived from an EMBL/GenBank/DDBJ whole genome shotgun (WGS) entry which is preliminary data.</text>
</comment>
<protein>
    <submittedName>
        <fullName evidence="1">Uncharacterized protein</fullName>
    </submittedName>
</protein>
<reference evidence="1 2" key="1">
    <citation type="submission" date="2015-05" db="EMBL/GenBank/DDBJ databases">
        <title>Genome sequencing and analysis of members of genus Stenotrophomonas.</title>
        <authorList>
            <person name="Patil P.P."/>
            <person name="Midha S."/>
            <person name="Patil P.B."/>
        </authorList>
    </citation>
    <scope>NUCLEOTIDE SEQUENCE [LARGE SCALE GENOMIC DNA]</scope>
    <source>
        <strain evidence="1 2">DSM 21508</strain>
    </source>
</reference>
<dbReference type="EMBL" id="LDJK01000002">
    <property type="protein sequence ID" value="KRG77640.1"/>
    <property type="molecule type" value="Genomic_DNA"/>
</dbReference>
<dbReference type="Proteomes" id="UP000051386">
    <property type="component" value="Unassembled WGS sequence"/>
</dbReference>
<name>A0A0R0DJE2_9GAMM</name>
<evidence type="ECO:0000313" key="2">
    <source>
        <dbReference type="Proteomes" id="UP000051386"/>
    </source>
</evidence>
<gene>
    <name evidence="1" type="ORF">ABB28_00325</name>
</gene>
<keyword evidence="2" id="KW-1185">Reference proteome</keyword>